<feature type="domain" description="NADPH-dependent FMN reductase-like" evidence="3">
    <location>
        <begin position="1"/>
        <end position="158"/>
    </location>
</feature>
<keyword evidence="5" id="KW-1185">Reference proteome</keyword>
<dbReference type="RefSeq" id="WP_126377101.1">
    <property type="nucleotide sequence ID" value="NZ_AP017378.1"/>
</dbReference>
<dbReference type="OrthoDB" id="9790975at2"/>
<dbReference type="SUPFAM" id="SSF52218">
    <property type="entry name" value="Flavoproteins"/>
    <property type="match status" value="1"/>
</dbReference>
<evidence type="ECO:0000313" key="4">
    <source>
        <dbReference type="EMBL" id="BBD07655.1"/>
    </source>
</evidence>
<dbReference type="KEGG" id="dfl:DFE_0929"/>
<proteinExistence type="predicted"/>
<organism evidence="4 5">
    <name type="scientific">Desulfovibrio ferrophilus</name>
    <dbReference type="NCBI Taxonomy" id="241368"/>
    <lineage>
        <taxon>Bacteria</taxon>
        <taxon>Pseudomonadati</taxon>
        <taxon>Thermodesulfobacteriota</taxon>
        <taxon>Desulfovibrionia</taxon>
        <taxon>Desulfovibrionales</taxon>
        <taxon>Desulfovibrionaceae</taxon>
        <taxon>Desulfovibrio</taxon>
    </lineage>
</organism>
<evidence type="ECO:0000256" key="2">
    <source>
        <dbReference type="ARBA" id="ARBA00022643"/>
    </source>
</evidence>
<keyword evidence="1" id="KW-0285">Flavoprotein</keyword>
<dbReference type="InterPro" id="IPR029039">
    <property type="entry name" value="Flavoprotein-like_sf"/>
</dbReference>
<name>A0A2Z6AWS2_9BACT</name>
<keyword evidence="2" id="KW-0288">FMN</keyword>
<protein>
    <submittedName>
        <fullName evidence="4">NADPH-dependent FMN reductase</fullName>
    </submittedName>
</protein>
<dbReference type="GO" id="GO:0016491">
    <property type="term" value="F:oxidoreductase activity"/>
    <property type="evidence" value="ECO:0007669"/>
    <property type="project" value="InterPro"/>
</dbReference>
<dbReference type="PANTHER" id="PTHR43278:SF4">
    <property type="entry name" value="NAD(P)H-DEPENDENT FMN-CONTAINING OXIDOREDUCTASE YWQN-RELATED"/>
    <property type="match status" value="1"/>
</dbReference>
<dbReference type="EMBL" id="AP017378">
    <property type="protein sequence ID" value="BBD07655.1"/>
    <property type="molecule type" value="Genomic_DNA"/>
</dbReference>
<dbReference type="AlphaFoldDB" id="A0A2Z6AWS2"/>
<evidence type="ECO:0000313" key="5">
    <source>
        <dbReference type="Proteomes" id="UP000269883"/>
    </source>
</evidence>
<evidence type="ECO:0000256" key="1">
    <source>
        <dbReference type="ARBA" id="ARBA00022630"/>
    </source>
</evidence>
<evidence type="ECO:0000259" key="3">
    <source>
        <dbReference type="Pfam" id="PF03358"/>
    </source>
</evidence>
<dbReference type="PANTHER" id="PTHR43278">
    <property type="entry name" value="NAD(P)H-DEPENDENT FMN-CONTAINING OXIDOREDUCTASE YWQN-RELATED"/>
    <property type="match status" value="1"/>
</dbReference>
<dbReference type="InterPro" id="IPR051796">
    <property type="entry name" value="ISF_SsuE-like"/>
</dbReference>
<sequence length="207" mass="21735">MYAVAFNGSPRKGGNTQHLLEATLKPLAMEGWETELVQVGGKNIRGCIACGKCIKNQDGRCGVKGDIANDCIEKMARADAIIIGSPTYFAGVASDIKALIDRSGFVAHVNGGLFAGKIGAAVVAVRRGGATHVYDTINHMFQMSRMVLPGSTYWNMGYGLDKGEVADDAEGLANMQNLGEMIGWVGNALAPVMKSVPQIGGATSEEA</sequence>
<gene>
    <name evidence="4" type="ORF">DFE_0929</name>
</gene>
<dbReference type="Proteomes" id="UP000269883">
    <property type="component" value="Chromosome"/>
</dbReference>
<reference evidence="4 5" key="1">
    <citation type="journal article" date="2018" name="Sci. Adv.">
        <title>Multi-heme cytochromes provide a pathway for survival in energy-limited environments.</title>
        <authorList>
            <person name="Deng X."/>
            <person name="Dohmae N."/>
            <person name="Nealson K.H."/>
            <person name="Hashimoto K."/>
            <person name="Okamoto A."/>
        </authorList>
    </citation>
    <scope>NUCLEOTIDE SEQUENCE [LARGE SCALE GENOMIC DNA]</scope>
    <source>
        <strain evidence="4 5">IS5</strain>
    </source>
</reference>
<dbReference type="InterPro" id="IPR005025">
    <property type="entry name" value="FMN_Rdtase-like_dom"/>
</dbReference>
<dbReference type="Gene3D" id="3.40.50.360">
    <property type="match status" value="1"/>
</dbReference>
<accession>A0A2Z6AWS2</accession>
<dbReference type="Pfam" id="PF03358">
    <property type="entry name" value="FMN_red"/>
    <property type="match status" value="1"/>
</dbReference>